<dbReference type="EMBL" id="JAVLVT010000009">
    <property type="protein sequence ID" value="MDS1271994.1"/>
    <property type="molecule type" value="Genomic_DNA"/>
</dbReference>
<dbReference type="PANTHER" id="PTHR43353:SF3">
    <property type="entry name" value="ALDEHYDE DEHYDROGENASE-RELATED"/>
    <property type="match status" value="1"/>
</dbReference>
<dbReference type="CDD" id="cd07129">
    <property type="entry name" value="ALDH_KGSADH"/>
    <property type="match status" value="1"/>
</dbReference>
<reference evidence="5" key="1">
    <citation type="submission" date="2023-07" db="EMBL/GenBank/DDBJ databases">
        <title>Novel species in the genus Lipingzhangella isolated from Sambhar Salt Lake.</title>
        <authorList>
            <person name="Jiya N."/>
            <person name="Kajale S."/>
            <person name="Sharma A."/>
        </authorList>
    </citation>
    <scope>NUCLEOTIDE SEQUENCE [LARGE SCALE GENOMIC DNA]</scope>
    <source>
        <strain evidence="5">LS1_29</strain>
    </source>
</reference>
<gene>
    <name evidence="4" type="ORF">RIF23_17010</name>
</gene>
<organism evidence="4 5">
    <name type="scientific">Lipingzhangella rawalii</name>
    <dbReference type="NCBI Taxonomy" id="2055835"/>
    <lineage>
        <taxon>Bacteria</taxon>
        <taxon>Bacillati</taxon>
        <taxon>Actinomycetota</taxon>
        <taxon>Actinomycetes</taxon>
        <taxon>Streptosporangiales</taxon>
        <taxon>Nocardiopsidaceae</taxon>
        <taxon>Lipingzhangella</taxon>
    </lineage>
</organism>
<proteinExistence type="predicted"/>
<comment type="caution">
    <text evidence="4">The sequence shown here is derived from an EMBL/GenBank/DDBJ whole genome shotgun (WGS) entry which is preliminary data.</text>
</comment>
<dbReference type="InterPro" id="IPR016161">
    <property type="entry name" value="Ald_DH/histidinol_DH"/>
</dbReference>
<dbReference type="InterPro" id="IPR016163">
    <property type="entry name" value="Ald_DH_C"/>
</dbReference>
<name>A0ABU2H9J8_9ACTN</name>
<keyword evidence="5" id="KW-1185">Reference proteome</keyword>
<dbReference type="InterPro" id="IPR044151">
    <property type="entry name" value="ALDH_KGSADH"/>
</dbReference>
<dbReference type="RefSeq" id="WP_310913551.1">
    <property type="nucleotide sequence ID" value="NZ_JAVLVT010000009.1"/>
</dbReference>
<evidence type="ECO:0000313" key="5">
    <source>
        <dbReference type="Proteomes" id="UP001250214"/>
    </source>
</evidence>
<dbReference type="Pfam" id="PF00171">
    <property type="entry name" value="Aldedh"/>
    <property type="match status" value="1"/>
</dbReference>
<dbReference type="InterPro" id="IPR050740">
    <property type="entry name" value="Aldehyde_DH_Superfamily"/>
</dbReference>
<dbReference type="InterPro" id="IPR015590">
    <property type="entry name" value="Aldehyde_DH_dom"/>
</dbReference>
<evidence type="ECO:0000259" key="3">
    <source>
        <dbReference type="Pfam" id="PF00171"/>
    </source>
</evidence>
<dbReference type="Proteomes" id="UP001250214">
    <property type="component" value="Unassembled WGS sequence"/>
</dbReference>
<feature type="region of interest" description="Disordered" evidence="2">
    <location>
        <begin position="492"/>
        <end position="514"/>
    </location>
</feature>
<sequence length="514" mass="53543">MTDRTHSSTATEIVSIDPRTGATVGTVARTTTEEQLDQRCRAAAEAAGTLARSGRFWRAELLRTMAAGLEERRADIVAVADRETALGEGRLNSELTRTCYQFQLFAEALEEGSFLEAAIDHAAETPMGPRPDVRRLLVPRGPVAVFGASNFPLAFSVPGGDTVSALAAGCPVVVKAHPSHPETAELCGAVLGAAAERSGAPVGTLALVHGQDAGAQLVQHPEIRAVGFTGSLGGGRALFDLAAGRPDPIPFYGELGSLNPLVVTPEAAARRGTEIAAGIIGSVTQGAGQFCTKPGLVFLPGGPDGSAMLDAMADQVSDREPAILLNDGVRQGYLRTSSALAGEDGVRLVAEGAPPQAQGWSVPVRLLATETARLGPGVLEECFGPATLVVTYSEPQDLLDALREVPGSLATSLFAEPTEGELATAVSGLAQEQAGRIVFDGYPTGVAVTWAMQHGGPWPATTDAGHTSVGVTAIRRFMRPMTWQNAPEHLLPEELRDAPSQPVPRRVDGELTLG</sequence>
<dbReference type="PANTHER" id="PTHR43353">
    <property type="entry name" value="SUCCINATE-SEMIALDEHYDE DEHYDROGENASE, MITOCHONDRIAL"/>
    <property type="match status" value="1"/>
</dbReference>
<dbReference type="Gene3D" id="3.40.309.10">
    <property type="entry name" value="Aldehyde Dehydrogenase, Chain A, domain 2"/>
    <property type="match status" value="1"/>
</dbReference>
<accession>A0ABU2H9J8</accession>
<evidence type="ECO:0000256" key="1">
    <source>
        <dbReference type="ARBA" id="ARBA00023002"/>
    </source>
</evidence>
<feature type="domain" description="Aldehyde dehydrogenase" evidence="3">
    <location>
        <begin position="8"/>
        <end position="449"/>
    </location>
</feature>
<evidence type="ECO:0000313" key="4">
    <source>
        <dbReference type="EMBL" id="MDS1271994.1"/>
    </source>
</evidence>
<protein>
    <submittedName>
        <fullName evidence="4">Aldehyde dehydrogenase (NADP(+))</fullName>
    </submittedName>
</protein>
<keyword evidence="1" id="KW-0560">Oxidoreductase</keyword>
<dbReference type="Gene3D" id="3.40.605.10">
    <property type="entry name" value="Aldehyde Dehydrogenase, Chain A, domain 1"/>
    <property type="match status" value="1"/>
</dbReference>
<dbReference type="SUPFAM" id="SSF53720">
    <property type="entry name" value="ALDH-like"/>
    <property type="match status" value="1"/>
</dbReference>
<evidence type="ECO:0000256" key="2">
    <source>
        <dbReference type="SAM" id="MobiDB-lite"/>
    </source>
</evidence>
<dbReference type="InterPro" id="IPR016162">
    <property type="entry name" value="Ald_DH_N"/>
</dbReference>
<feature type="compositionally biased region" description="Basic and acidic residues" evidence="2">
    <location>
        <begin position="505"/>
        <end position="514"/>
    </location>
</feature>